<dbReference type="InterPro" id="IPR001190">
    <property type="entry name" value="SRCR"/>
</dbReference>
<name>A0A6P7WLT3_9AMPH</name>
<evidence type="ECO:0000256" key="3">
    <source>
        <dbReference type="ARBA" id="ARBA00022525"/>
    </source>
</evidence>
<dbReference type="Proteomes" id="UP000515156">
    <property type="component" value="Chromosome 14"/>
</dbReference>
<comment type="caution">
    <text evidence="11">Lacks conserved residue(s) required for the propagation of feature annotation.</text>
</comment>
<dbReference type="InterPro" id="IPR036772">
    <property type="entry name" value="SRCR-like_dom_sf"/>
</dbReference>
<dbReference type="PANTHER" id="PTHR19331:SF22">
    <property type="entry name" value="DELETED IN MALIGNANT BRAIN TUMORS 1 PROTEIN"/>
    <property type="match status" value="1"/>
</dbReference>
<protein>
    <submittedName>
        <fullName evidence="16">Deleted in malignant brain tumors 1 protein-like</fullName>
    </submittedName>
</protein>
<evidence type="ECO:0000256" key="13">
    <source>
        <dbReference type="SAM" id="SignalP"/>
    </source>
</evidence>
<feature type="domain" description="SRCR" evidence="14">
    <location>
        <begin position="29"/>
        <end position="129"/>
    </location>
</feature>
<evidence type="ECO:0000256" key="1">
    <source>
        <dbReference type="ARBA" id="ARBA00004167"/>
    </source>
</evidence>
<feature type="domain" description="SRCR" evidence="14">
    <location>
        <begin position="246"/>
        <end position="347"/>
    </location>
</feature>
<keyword evidence="4 12" id="KW-0812">Transmembrane</keyword>
<evidence type="ECO:0000256" key="10">
    <source>
        <dbReference type="ARBA" id="ARBA00023180"/>
    </source>
</evidence>
<evidence type="ECO:0000313" key="15">
    <source>
        <dbReference type="Proteomes" id="UP000515156"/>
    </source>
</evidence>
<comment type="subcellular location">
    <subcellularLocation>
        <location evidence="1">Membrane</location>
        <topology evidence="1">Single-pass membrane protein</topology>
    </subcellularLocation>
    <subcellularLocation>
        <location evidence="2">Secreted</location>
    </subcellularLocation>
</comment>
<keyword evidence="6" id="KW-0677">Repeat</keyword>
<evidence type="ECO:0000256" key="2">
    <source>
        <dbReference type="ARBA" id="ARBA00004613"/>
    </source>
</evidence>
<dbReference type="AlphaFoldDB" id="A0A6P7WLT3"/>
<keyword evidence="9 11" id="KW-1015">Disulfide bond</keyword>
<feature type="disulfide bond" evidence="11">
    <location>
        <begin position="315"/>
        <end position="325"/>
    </location>
</feature>
<accession>A0A6P7WLT3</accession>
<evidence type="ECO:0000256" key="8">
    <source>
        <dbReference type="ARBA" id="ARBA00023136"/>
    </source>
</evidence>
<feature type="transmembrane region" description="Helical" evidence="12">
    <location>
        <begin position="356"/>
        <end position="379"/>
    </location>
</feature>
<evidence type="ECO:0000313" key="16">
    <source>
        <dbReference type="RefSeq" id="XP_030044252.1"/>
    </source>
</evidence>
<organism evidence="15 16">
    <name type="scientific">Microcaecilia unicolor</name>
    <dbReference type="NCBI Taxonomy" id="1415580"/>
    <lineage>
        <taxon>Eukaryota</taxon>
        <taxon>Metazoa</taxon>
        <taxon>Chordata</taxon>
        <taxon>Craniata</taxon>
        <taxon>Vertebrata</taxon>
        <taxon>Euteleostomi</taxon>
        <taxon>Amphibia</taxon>
        <taxon>Gymnophiona</taxon>
        <taxon>Siphonopidae</taxon>
        <taxon>Microcaecilia</taxon>
    </lineage>
</organism>
<keyword evidence="10" id="KW-0325">Glycoprotein</keyword>
<dbReference type="PRINTS" id="PR00258">
    <property type="entry name" value="SPERACTRCPTR"/>
</dbReference>
<evidence type="ECO:0000256" key="7">
    <source>
        <dbReference type="ARBA" id="ARBA00022989"/>
    </source>
</evidence>
<dbReference type="GeneID" id="115458426"/>
<sequence>MAWKSLYPVLLLLLLPHAGASGSESISQVELVGGHSSCEGRLEVTYLGTRGSVCPDNWNIWHAAVVCAQLGCGPAREALTETRFGAGQGEHCLSNIDCFGTEKELSDCRLSIFSWVSTDHKWDAGVVCSPDAISNATLINGPNKCKGHLKVTVGSKSGAVCSKAWGSQDNAVVCKELKCGAAMEMPRDGPTVPSPSGNKLLTSAFCSGSESQLSKCGAQMESGTAACAEFGEAEVSCAPNSGSLGLRLMDGVSSCDGRVEVQYDGTWGSVSRFHWDMAEAQVVCRQLRCGEARRVMLDSHFGPGPDVMWLKATYCSGSETQLSDCGLLISSRMPPSDPRDTVGIICEGPLSTWGKAFLVVRGTFYFIVYAMIHLVYFIVGKRSSRLREERLKSVEALEEEVVV</sequence>
<reference evidence="16" key="1">
    <citation type="submission" date="2025-08" db="UniProtKB">
        <authorList>
            <consortium name="RefSeq"/>
        </authorList>
    </citation>
    <scope>IDENTIFICATION</scope>
</reference>
<gene>
    <name evidence="16" type="primary">LOC115458426</name>
</gene>
<dbReference type="Gene3D" id="3.10.250.10">
    <property type="entry name" value="SRCR-like domain"/>
    <property type="match status" value="3"/>
</dbReference>
<proteinExistence type="predicted"/>
<feature type="disulfide bond" evidence="11">
    <location>
        <begin position="98"/>
        <end position="108"/>
    </location>
</feature>
<dbReference type="SMART" id="SM00202">
    <property type="entry name" value="SR"/>
    <property type="match status" value="3"/>
</dbReference>
<evidence type="ECO:0000259" key="14">
    <source>
        <dbReference type="PROSITE" id="PS50287"/>
    </source>
</evidence>
<evidence type="ECO:0000256" key="5">
    <source>
        <dbReference type="ARBA" id="ARBA00022729"/>
    </source>
</evidence>
<feature type="disulfide bond" evidence="11">
    <location>
        <begin position="67"/>
        <end position="128"/>
    </location>
</feature>
<keyword evidence="7 12" id="KW-1133">Transmembrane helix</keyword>
<evidence type="ECO:0000256" key="12">
    <source>
        <dbReference type="SAM" id="Phobius"/>
    </source>
</evidence>
<dbReference type="PANTHER" id="PTHR19331">
    <property type="entry name" value="SCAVENGER RECEPTOR DOMAIN-CONTAINING"/>
    <property type="match status" value="1"/>
</dbReference>
<evidence type="ECO:0000256" key="9">
    <source>
        <dbReference type="ARBA" id="ARBA00023157"/>
    </source>
</evidence>
<keyword evidence="3" id="KW-0964">Secreted</keyword>
<keyword evidence="5 13" id="KW-0732">Signal</keyword>
<dbReference type="OrthoDB" id="9900751at2759"/>
<dbReference type="RefSeq" id="XP_030044252.1">
    <property type="nucleotide sequence ID" value="XM_030188392.1"/>
</dbReference>
<evidence type="ECO:0000256" key="11">
    <source>
        <dbReference type="PROSITE-ProRule" id="PRU00196"/>
    </source>
</evidence>
<feature type="chain" id="PRO_5027849459" evidence="13">
    <location>
        <begin position="23"/>
        <end position="403"/>
    </location>
</feature>
<feature type="signal peptide" evidence="13">
    <location>
        <begin position="1"/>
        <end position="22"/>
    </location>
</feature>
<feature type="disulfide bond" evidence="11">
    <location>
        <begin position="206"/>
        <end position="216"/>
    </location>
</feature>
<dbReference type="SUPFAM" id="SSF56487">
    <property type="entry name" value="SRCR-like"/>
    <property type="match status" value="3"/>
</dbReference>
<evidence type="ECO:0000256" key="4">
    <source>
        <dbReference type="ARBA" id="ARBA00022692"/>
    </source>
</evidence>
<dbReference type="FunFam" id="3.10.250.10:FF:000016">
    <property type="entry name" value="Scavenger receptor cysteine-rich protein type 12"/>
    <property type="match status" value="2"/>
</dbReference>
<dbReference type="PROSITE" id="PS50287">
    <property type="entry name" value="SRCR_2"/>
    <property type="match status" value="3"/>
</dbReference>
<keyword evidence="15" id="KW-1185">Reference proteome</keyword>
<dbReference type="FunFam" id="3.10.250.10:FF:000009">
    <property type="entry name" value="WC1"/>
    <property type="match status" value="1"/>
</dbReference>
<keyword evidence="8 12" id="KW-0472">Membrane</keyword>
<feature type="domain" description="SRCR" evidence="14">
    <location>
        <begin position="136"/>
        <end position="238"/>
    </location>
</feature>
<dbReference type="GO" id="GO:0016020">
    <property type="term" value="C:membrane"/>
    <property type="evidence" value="ECO:0007669"/>
    <property type="project" value="UniProtKB-SubCell"/>
</dbReference>
<dbReference type="Pfam" id="PF00530">
    <property type="entry name" value="SRCR"/>
    <property type="match status" value="3"/>
</dbReference>
<evidence type="ECO:0000256" key="6">
    <source>
        <dbReference type="ARBA" id="ARBA00022737"/>
    </source>
</evidence>
<dbReference type="InParanoid" id="A0A6P7WLT3"/>
<dbReference type="KEGG" id="muo:115458426"/>